<proteinExistence type="predicted"/>
<dbReference type="Pfam" id="PF02738">
    <property type="entry name" value="MoCoBD_1"/>
    <property type="match status" value="1"/>
</dbReference>
<gene>
    <name evidence="3" type="ORF">CAK95_27735</name>
</gene>
<dbReference type="InterPro" id="IPR036856">
    <property type="entry name" value="Ald_Oxase/Xan_DH_a/b_sf"/>
</dbReference>
<dbReference type="InterPro" id="IPR008274">
    <property type="entry name" value="AldOxase/xan_DH_MoCoBD1"/>
</dbReference>
<dbReference type="SMART" id="SM01008">
    <property type="entry name" value="Ald_Xan_dh_C"/>
    <property type="match status" value="1"/>
</dbReference>
<organism evidence="3 4">
    <name type="scientific">Pseudorhodoplanes sinuspersici</name>
    <dbReference type="NCBI Taxonomy" id="1235591"/>
    <lineage>
        <taxon>Bacteria</taxon>
        <taxon>Pseudomonadati</taxon>
        <taxon>Pseudomonadota</taxon>
        <taxon>Alphaproteobacteria</taxon>
        <taxon>Hyphomicrobiales</taxon>
        <taxon>Pseudorhodoplanes</taxon>
    </lineage>
</organism>
<dbReference type="InterPro" id="IPR000674">
    <property type="entry name" value="Ald_Oxase/Xan_DH_a/b"/>
</dbReference>
<dbReference type="InterPro" id="IPR037165">
    <property type="entry name" value="AldOxase/xan_DH_Mopterin-bd_sf"/>
</dbReference>
<dbReference type="Pfam" id="PF20256">
    <property type="entry name" value="MoCoBD_2"/>
    <property type="match status" value="1"/>
</dbReference>
<dbReference type="STRING" id="1235591.CAK95_27735"/>
<dbReference type="GO" id="GO:0005506">
    <property type="term" value="F:iron ion binding"/>
    <property type="evidence" value="ECO:0007669"/>
    <property type="project" value="InterPro"/>
</dbReference>
<reference evidence="3 4" key="1">
    <citation type="submission" date="2017-05" db="EMBL/GenBank/DDBJ databases">
        <title>Full genome sequence of Pseudorhodoplanes sinuspersici.</title>
        <authorList>
            <person name="Dastgheib S.M.M."/>
            <person name="Shavandi M."/>
            <person name="Tirandaz H."/>
        </authorList>
    </citation>
    <scope>NUCLEOTIDE SEQUENCE [LARGE SCALE GENOMIC DNA]</scope>
    <source>
        <strain evidence="3 4">RIPI110</strain>
    </source>
</reference>
<dbReference type="SUPFAM" id="SSF54665">
    <property type="entry name" value="CO dehydrogenase molybdoprotein N-domain-like"/>
    <property type="match status" value="1"/>
</dbReference>
<dbReference type="PANTHER" id="PTHR11908">
    <property type="entry name" value="XANTHINE DEHYDROGENASE"/>
    <property type="match status" value="1"/>
</dbReference>
<dbReference type="SUPFAM" id="SSF56003">
    <property type="entry name" value="Molybdenum cofactor-binding domain"/>
    <property type="match status" value="1"/>
</dbReference>
<sequence>MSLIGRSIRRKEDPPLVTGKGMFAADVSFPRQLHMRIVRSPFAHGLIRSIDTQTASALPGVVAIWTGDDVADIPPIDFRLTRIEGLESYRQHVLAQNRVRYVGEPVAAVFATDAYVAEDAADLVDLEIEELPVTLDASDAPTEFEPGRLTEPAVIRKGYGDVDGAFGAAHAVVELDLSIGRHSGVPMETRGAIGRYDAARDILEMYGAAKVPHWNRDQLARMLGRDRTAMHLHEGHVGGGFGIRGELYPEDVLVCAAALRLGRPVKWIEDRREHLIAANHSRQQCHHVRAAIDVEGRILGIENEFFHDQGAYVRTHAATVPDLAAAMLLGPYRIPNYRAVGHIRLTNKTPAGTYRAPGRFESTFVRERLMDAIAARAGITPVEARRRNLIASAEMPYKRPIDTLGTEVVLDSGEYAGLLDKALKRIGWTTLQDELKSRRAKGELVGAGLGIFVEKSGLGPFDNVKITVDPGGAVEIVTGAASVGQGVETVIAQICADTLGVDFDRIRVIHGQTDRIDEGLGAFASRVTVMTGEATRLGALKVRQKATEMAAELLQCTVDELGIVNGEIRKTAKASGPSISLAEIARHLLPTSKTRGSREPGLTGEGWFFSNHMNYPYGVHVAVVSLDRETGHVAVERYLVAYDIGRAVNPMLVEGQIAGGFAQGLGGTLFEEFTYDERGEPMNVTFADYLMPTAREVPALDVLICEDAPSPLNPLGLKGAGEGGTNAVGAAIASAIDDALGVPGAVTQLPVTPQRMRDILDRVLPEKR</sequence>
<evidence type="ECO:0000313" key="3">
    <source>
        <dbReference type="EMBL" id="ARQ02480.1"/>
    </source>
</evidence>
<dbReference type="Proteomes" id="UP000194137">
    <property type="component" value="Chromosome"/>
</dbReference>
<dbReference type="AlphaFoldDB" id="A0A1W6ZYT9"/>
<keyword evidence="1" id="KW-0500">Molybdenum</keyword>
<protein>
    <submittedName>
        <fullName evidence="3">Xanthine dehydrogenase</fullName>
    </submittedName>
</protein>
<evidence type="ECO:0000256" key="1">
    <source>
        <dbReference type="ARBA" id="ARBA00022505"/>
    </source>
</evidence>
<evidence type="ECO:0000313" key="4">
    <source>
        <dbReference type="Proteomes" id="UP000194137"/>
    </source>
</evidence>
<accession>A0A1W6ZYT9</accession>
<name>A0A1W6ZYT9_9HYPH</name>
<dbReference type="Gene3D" id="3.90.1170.50">
    <property type="entry name" value="Aldehyde oxidase/xanthine dehydrogenase, a/b hammerhead"/>
    <property type="match status" value="1"/>
</dbReference>
<dbReference type="EMBL" id="CP021112">
    <property type="protein sequence ID" value="ARQ02480.1"/>
    <property type="molecule type" value="Genomic_DNA"/>
</dbReference>
<dbReference type="Gene3D" id="3.30.365.10">
    <property type="entry name" value="Aldehyde oxidase/xanthine dehydrogenase, molybdopterin binding domain"/>
    <property type="match status" value="4"/>
</dbReference>
<dbReference type="OrthoDB" id="9763985at2"/>
<dbReference type="InterPro" id="IPR016208">
    <property type="entry name" value="Ald_Oxase/xanthine_DH-like"/>
</dbReference>
<dbReference type="PANTHER" id="PTHR11908:SF132">
    <property type="entry name" value="ALDEHYDE OXIDASE 1-RELATED"/>
    <property type="match status" value="1"/>
</dbReference>
<evidence type="ECO:0000256" key="2">
    <source>
        <dbReference type="ARBA" id="ARBA00023002"/>
    </source>
</evidence>
<dbReference type="InterPro" id="IPR046867">
    <property type="entry name" value="AldOxase/xan_DH_MoCoBD2"/>
</dbReference>
<dbReference type="GO" id="GO:0016491">
    <property type="term" value="F:oxidoreductase activity"/>
    <property type="evidence" value="ECO:0007669"/>
    <property type="project" value="UniProtKB-KW"/>
</dbReference>
<dbReference type="Pfam" id="PF01315">
    <property type="entry name" value="Ald_Xan_dh_C"/>
    <property type="match status" value="1"/>
</dbReference>
<keyword evidence="4" id="KW-1185">Reference proteome</keyword>
<keyword evidence="2" id="KW-0560">Oxidoreductase</keyword>
<dbReference type="KEGG" id="psin:CAK95_27735"/>